<dbReference type="PANTHER" id="PTHR45719">
    <property type="entry name" value="GLYCOSYLTRANSFERASE"/>
    <property type="match status" value="1"/>
</dbReference>
<proteinExistence type="predicted"/>
<keyword evidence="6" id="KW-1133">Transmembrane helix</keyword>
<comment type="caution">
    <text evidence="7">The sequence shown here is derived from an EMBL/GenBank/DDBJ whole genome shotgun (WGS) entry which is preliminary data.</text>
</comment>
<sequence>MRTSKISSGNSGYHAWILAFALSLLMLIALSKSWFYDHTPAAASENLQNFSVIVPSKGQDYPPVLAYWICGTSGDGKRMLRLLKAIYHPRNQYLLQLDAESSDYERAELVVSVQSESLFRAFGNVNVVGKGYAINEMGSSALAAILNAAALLLKLSTDWDWFINLSVSDYPLVSQDDLLHAFTSLPRDLNFINYTGGDAAKNEIDKINQIVVDPSLHLQKSSHLYYAVETRTTPDAFKIFGGSPWLILTRAFMEYCVQGWDNLPRKLLMYFSNTASPLESYFHSVLCNSPEFQNTTVSNDLRYNILETATDGESPYDKMLNSGAAFARPFKEDAAALNMIDENVLNREPDGLVPGKWCSGQGMNKSTEASKPAGEDLCSAWGNINEVKPGSYGLRFSFLLSKFAREEKLTASRCLQATKQWGHPRNQARILVWIIFFLLIEDYWLNRASLPYESFAKCTTCAYLLVKQKLQELTKLWVFIVLPLPSCFQC</sequence>
<evidence type="ECO:0000313" key="7">
    <source>
        <dbReference type="EMBL" id="KAJ6323288.1"/>
    </source>
</evidence>
<keyword evidence="5" id="KW-0325">Glycoprotein</keyword>
<keyword evidence="8" id="KW-1185">Reference proteome</keyword>
<keyword evidence="3" id="KW-0808">Transferase</keyword>
<dbReference type="PANTHER" id="PTHR45719:SF11">
    <property type="entry name" value="OS01G0121800 PROTEIN"/>
    <property type="match status" value="1"/>
</dbReference>
<dbReference type="EMBL" id="JAPFFI010000023">
    <property type="protein sequence ID" value="KAJ6323288.1"/>
    <property type="molecule type" value="Genomic_DNA"/>
</dbReference>
<evidence type="ECO:0000256" key="4">
    <source>
        <dbReference type="ARBA" id="ARBA00023136"/>
    </source>
</evidence>
<protein>
    <submittedName>
        <fullName evidence="7">Uncharacterized protein</fullName>
    </submittedName>
</protein>
<evidence type="ECO:0000256" key="6">
    <source>
        <dbReference type="SAM" id="Phobius"/>
    </source>
</evidence>
<reference evidence="7" key="1">
    <citation type="submission" date="2022-10" db="EMBL/GenBank/DDBJ databases">
        <authorList>
            <person name="Hyden B.L."/>
            <person name="Feng K."/>
            <person name="Yates T."/>
            <person name="Jawdy S."/>
            <person name="Smart L.B."/>
            <person name="Muchero W."/>
        </authorList>
    </citation>
    <scope>NUCLEOTIDE SEQUENCE</scope>
    <source>
        <tissue evidence="7">Shoot tip</tissue>
    </source>
</reference>
<keyword evidence="2" id="KW-0328">Glycosyltransferase</keyword>
<feature type="transmembrane region" description="Helical" evidence="6">
    <location>
        <begin position="12"/>
        <end position="30"/>
    </location>
</feature>
<evidence type="ECO:0000313" key="8">
    <source>
        <dbReference type="Proteomes" id="UP001141253"/>
    </source>
</evidence>
<organism evidence="7 8">
    <name type="scientific">Salix suchowensis</name>
    <dbReference type="NCBI Taxonomy" id="1278906"/>
    <lineage>
        <taxon>Eukaryota</taxon>
        <taxon>Viridiplantae</taxon>
        <taxon>Streptophyta</taxon>
        <taxon>Embryophyta</taxon>
        <taxon>Tracheophyta</taxon>
        <taxon>Spermatophyta</taxon>
        <taxon>Magnoliopsida</taxon>
        <taxon>eudicotyledons</taxon>
        <taxon>Gunneridae</taxon>
        <taxon>Pentapetalae</taxon>
        <taxon>rosids</taxon>
        <taxon>fabids</taxon>
        <taxon>Malpighiales</taxon>
        <taxon>Salicaceae</taxon>
        <taxon>Saliceae</taxon>
        <taxon>Salix</taxon>
    </lineage>
</organism>
<evidence type="ECO:0000256" key="2">
    <source>
        <dbReference type="ARBA" id="ARBA00022676"/>
    </source>
</evidence>
<comment type="subcellular location">
    <subcellularLocation>
        <location evidence="1">Membrane</location>
        <topology evidence="1">Single-pass type II membrane protein</topology>
    </subcellularLocation>
</comment>
<reference evidence="7" key="2">
    <citation type="journal article" date="2023" name="Int. J. Mol. Sci.">
        <title>De Novo Assembly and Annotation of 11 Diverse Shrub Willow (Salix) Genomes Reveals Novel Gene Organization in Sex-Linked Regions.</title>
        <authorList>
            <person name="Hyden B."/>
            <person name="Feng K."/>
            <person name="Yates T.B."/>
            <person name="Jawdy S."/>
            <person name="Cereghino C."/>
            <person name="Smart L.B."/>
            <person name="Muchero W."/>
        </authorList>
    </citation>
    <scope>NUCLEOTIDE SEQUENCE</scope>
    <source>
        <tissue evidence="7">Shoot tip</tissue>
    </source>
</reference>
<evidence type="ECO:0000256" key="3">
    <source>
        <dbReference type="ARBA" id="ARBA00022679"/>
    </source>
</evidence>
<accession>A0ABQ9A6T9</accession>
<keyword evidence="4 6" id="KW-0472">Membrane</keyword>
<keyword evidence="6" id="KW-0812">Transmembrane</keyword>
<name>A0ABQ9A6T9_9ROSI</name>
<dbReference type="Pfam" id="PF02485">
    <property type="entry name" value="Branch"/>
    <property type="match status" value="1"/>
</dbReference>
<dbReference type="Proteomes" id="UP001141253">
    <property type="component" value="Chromosome 8"/>
</dbReference>
<gene>
    <name evidence="7" type="ORF">OIU77_013003</name>
</gene>
<dbReference type="InterPro" id="IPR003406">
    <property type="entry name" value="Glyco_trans_14"/>
</dbReference>
<dbReference type="InterPro" id="IPR044610">
    <property type="entry name" value="GLCAT14A/B/C"/>
</dbReference>
<evidence type="ECO:0000256" key="5">
    <source>
        <dbReference type="ARBA" id="ARBA00023180"/>
    </source>
</evidence>
<evidence type="ECO:0000256" key="1">
    <source>
        <dbReference type="ARBA" id="ARBA00004606"/>
    </source>
</evidence>